<dbReference type="InterPro" id="IPR058227">
    <property type="entry name" value="RSP_7527-like"/>
</dbReference>
<dbReference type="RefSeq" id="WP_177236132.1">
    <property type="nucleotide sequence ID" value="NZ_FOQH01000002.1"/>
</dbReference>
<keyword evidence="2" id="KW-1185">Reference proteome</keyword>
<dbReference type="NCBIfam" id="NF046098">
    <property type="entry name" value="RSP_7527_fam"/>
    <property type="match status" value="1"/>
</dbReference>
<evidence type="ECO:0000313" key="1">
    <source>
        <dbReference type="EMBL" id="SFH76664.1"/>
    </source>
</evidence>
<reference evidence="1 2" key="1">
    <citation type="submission" date="2016-10" db="EMBL/GenBank/DDBJ databases">
        <authorList>
            <person name="de Groot N.N."/>
        </authorList>
    </citation>
    <scope>NUCLEOTIDE SEQUENCE [LARGE SCALE GENOMIC DNA]</scope>
    <source>
        <strain evidence="1 2">CGMCC 1.11030</strain>
    </source>
</reference>
<dbReference type="Proteomes" id="UP000199377">
    <property type="component" value="Unassembled WGS sequence"/>
</dbReference>
<organism evidence="1 2">
    <name type="scientific">Albimonas pacifica</name>
    <dbReference type="NCBI Taxonomy" id="1114924"/>
    <lineage>
        <taxon>Bacteria</taxon>
        <taxon>Pseudomonadati</taxon>
        <taxon>Pseudomonadota</taxon>
        <taxon>Alphaproteobacteria</taxon>
        <taxon>Rhodobacterales</taxon>
        <taxon>Paracoccaceae</taxon>
        <taxon>Albimonas</taxon>
    </lineage>
</organism>
<dbReference type="AlphaFoldDB" id="A0A1I3CQ83"/>
<dbReference type="EMBL" id="FOQH01000002">
    <property type="protein sequence ID" value="SFH76664.1"/>
    <property type="molecule type" value="Genomic_DNA"/>
</dbReference>
<evidence type="ECO:0000313" key="2">
    <source>
        <dbReference type="Proteomes" id="UP000199377"/>
    </source>
</evidence>
<accession>A0A1I3CQ83</accession>
<gene>
    <name evidence="1" type="ORF">SAMN05216258_102142</name>
</gene>
<protein>
    <submittedName>
        <fullName evidence="1">Uncharacterized protein</fullName>
    </submittedName>
</protein>
<proteinExistence type="predicted"/>
<name>A0A1I3CQ83_9RHOB</name>
<sequence length="51" mass="5573">MTKKLTHIEIAQIEADARRLRAVAMRDMVLGLGAWLRGLFGGHAGADARRA</sequence>